<organism evidence="1 2">
    <name type="scientific">Knipowitschia caucasica</name>
    <name type="common">Caucasian dwarf goby</name>
    <name type="synonym">Pomatoschistus caucasicus</name>
    <dbReference type="NCBI Taxonomy" id="637954"/>
    <lineage>
        <taxon>Eukaryota</taxon>
        <taxon>Metazoa</taxon>
        <taxon>Chordata</taxon>
        <taxon>Craniata</taxon>
        <taxon>Vertebrata</taxon>
        <taxon>Euteleostomi</taxon>
        <taxon>Actinopterygii</taxon>
        <taxon>Neopterygii</taxon>
        <taxon>Teleostei</taxon>
        <taxon>Neoteleostei</taxon>
        <taxon>Acanthomorphata</taxon>
        <taxon>Gobiaria</taxon>
        <taxon>Gobiiformes</taxon>
        <taxon>Gobioidei</taxon>
        <taxon>Gobiidae</taxon>
        <taxon>Gobiinae</taxon>
        <taxon>Knipowitschia</taxon>
    </lineage>
</organism>
<dbReference type="AlphaFoldDB" id="A0AAV2K339"/>
<protein>
    <submittedName>
        <fullName evidence="1">Uncharacterized protein</fullName>
    </submittedName>
</protein>
<dbReference type="Proteomes" id="UP001497482">
    <property type="component" value="Chromosome 16"/>
</dbReference>
<gene>
    <name evidence="1" type="ORF">KC01_LOCUS14672</name>
</gene>
<accession>A0AAV2K339</accession>
<name>A0AAV2K339_KNICA</name>
<dbReference type="EMBL" id="OZ035838">
    <property type="protein sequence ID" value="CAL1584315.1"/>
    <property type="molecule type" value="Genomic_DNA"/>
</dbReference>
<keyword evidence="2" id="KW-1185">Reference proteome</keyword>
<reference evidence="1 2" key="1">
    <citation type="submission" date="2024-04" db="EMBL/GenBank/DDBJ databases">
        <authorList>
            <person name="Waldvogel A.-M."/>
            <person name="Schoenle A."/>
        </authorList>
    </citation>
    <scope>NUCLEOTIDE SEQUENCE [LARGE SCALE GENOMIC DNA]</scope>
</reference>
<proteinExistence type="predicted"/>
<evidence type="ECO:0000313" key="1">
    <source>
        <dbReference type="EMBL" id="CAL1584315.1"/>
    </source>
</evidence>
<evidence type="ECO:0000313" key="2">
    <source>
        <dbReference type="Proteomes" id="UP001497482"/>
    </source>
</evidence>
<sequence length="73" mass="8088">MARPVLLLAGREGNLFMTGAASFDLKCPRKALNGEEMDAAVVMLGGERQRIQSKVLFILPLVHFEPTFGSKRR</sequence>